<dbReference type="Pfam" id="PF13585">
    <property type="entry name" value="CHU_C"/>
    <property type="match status" value="1"/>
</dbReference>
<gene>
    <name evidence="5" type="ORF">SAMN05444396_102332</name>
</gene>
<dbReference type="InterPro" id="IPR026395">
    <property type="entry name" value="CshA_fibril"/>
</dbReference>
<dbReference type="Pfam" id="PF24346">
    <property type="entry name" value="DUF7507"/>
    <property type="match status" value="1"/>
</dbReference>
<dbReference type="RefSeq" id="WP_084673472.1">
    <property type="nucleotide sequence ID" value="NZ_FQWE01000002.1"/>
</dbReference>
<keyword evidence="1" id="KW-0472">Membrane</keyword>
<evidence type="ECO:0000256" key="1">
    <source>
        <dbReference type="SAM" id="Phobius"/>
    </source>
</evidence>
<keyword evidence="1" id="KW-1133">Transmembrane helix</keyword>
<feature type="domain" description="DUF7507" evidence="4">
    <location>
        <begin position="1693"/>
        <end position="1799"/>
    </location>
</feature>
<sequence length="1919" mass="198491">MNSKITHLNLECSLSRKLFNFLPILIFLITTNVFSQSFVFDLSGQNLSFLTANKTIVTGSALGLTAGSVHRYDDVVVVEGRTVYVKVEILPGSTATLTNFDDDTSTAGAFQPVITGTAANGIASVIKYRFEFFDTATNFPVYLYNFNLSGLDIDGTNSNQREFYQIKEYASYQVNNPTGLTISNVGGFTQFLGLATSLPGITFENSASFIAFYNNPRTFIDINLGTTGNQGNRQFSMRLGIAPGPFTTPVVTNNPNPTITDLQITKVVDITSPEVGTSVIFNLTAKNNGPSNATVVKVSDILPSGYTYISSTPPVGTTYDSTTGIWNIGALSNAAQTVLTITATVKETGNYVNSAGITGFESDTDLSNNSATATPIPRNPPIAVNDNYSTNEDTAVALLPLRGDSDPDGTTPTIQSINGTVLTPGTAQTIAVTNGTVNITALGVITFTPALNYNGSVTFPYVITDGTLTATANQVITVTAVNDAPVAVTDNYTTNEDTAVALLPLTGDSDPDGTTPTIQSINGTALTPGTAQSIAVTNGTTNITALGVITFTPALNFNGSVTFPYVITDGTLTATANQVITVTAVNDAPIATNDFTTTPNDVTVIIPVIAGNTAGVTTDTDPEGNGTINSTSILLGTTAVAAATGSTSISIPTEGTYNANSDGTVSFVPNATYTGSSKVFYTIKDNSGAISNAATILVNILPACANSFNTGKLTALSGASSPTMPATASAVTSADNVTMIPTASVIAGCTYSNIGAQWGYDNTQFIPSPQGANSPLAFITRLPDPPLTGSCVGSYITTVLDFTTGNRPKGLSFQLSDVDNNQDESQILIYSNGNLVSYTYTTFGSNGATSSFIRPFNSDGTTPAPTVTSTGTNFVFNGTGSNNAQSNNNLYWNGILQITVDPSVAVDRIELKRKVNSLSGAASVSIGNFCWASSNKAPVAVNDTYTTNEDTAVTLLPLTGDSDPDGTTPTIQSINGTALTPGTVQTIAVTNGTVNITALGVITFTPALNYNGSVTFPYVITDGTLTATANQVITVTAVNDAPVAVNDAATTNEDTAVTLNVTTNDTDVDGTINATTVDLDPATAGIQTTFTVTGEGTYSVSNLGVVTFTPVANYNGTATPIDYTVNDNAGLVSNIGKIAITVTAVNDAPIAVNDAVTTNEDTAVTLNVTTNDTDVDGTINATTVDLDPATAGIQTTFTVTGEGTYTVNNLGVVTFTPVANYNGTATPIDYTVIDNAGLVSNIGKIAITVTPVNDAPVAIGETDSTPEDTTITVANGSAKDLLQNDTDVDGNTLTITQFVIGATTYVAGTTANLVEGNLTINADGSYTFVPALNYNGTVPIATYTVSDGNTGTATATLVITVTPVNDAPVAVDDVITVPEDTPVVLTPLVNDNDPDGTTPTIVSINGIPLTPGTAQTITVPNGIVTVTTAGVITFTPNVNYNGEVRIPYQITDGTTSTGAEVIITVTPVVDPPIATLIVSTPIVNDGTAKAVLALTGIDIDGTIKPDGFIVTTLPNPVQGILYLNDGLTPVNVNTVLSASDAAGLKFRPALGFTGTVTFAYTATDNDNALSAPSIVSILVTNVPPTTADITVTPGLGKSGIAQALPALSGADVDGSVVTYIIRTLPDVLSGVLTLNGVPVVLNQVLTIAESALLRFTPSVSFSGTSASFTVTARDNGGLVDLSPATVTIPLIESPAISIVKTAVFNDENGDGFAQVGETITYNFAITNTGNVDLTNVTVTDGLPGLVLTGLPITTLGVGVTNSAAYSGIYVLTQADINLGSVSNQAIVEATSPSGIIVNDLSDGNTITDDSPTVLGISGCVIEIFNALAPNGNGDNKIFRIRGLECYPDNSVEIYNRWGVLVFEKRGYNNQENAFRGMSEGRVTVRQSDELPEGTYYYILRYKDSAATSFEKAGYLYINR</sequence>
<evidence type="ECO:0000313" key="6">
    <source>
        <dbReference type="Proteomes" id="UP000184036"/>
    </source>
</evidence>
<dbReference type="Pfam" id="PF17963">
    <property type="entry name" value="Big_9"/>
    <property type="match status" value="7"/>
</dbReference>
<reference evidence="6" key="1">
    <citation type="submission" date="2016-11" db="EMBL/GenBank/DDBJ databases">
        <authorList>
            <person name="Varghese N."/>
            <person name="Submissions S."/>
        </authorList>
    </citation>
    <scope>NUCLEOTIDE SEQUENCE [LARGE SCALE GENOMIC DNA]</scope>
    <source>
        <strain evidence="6">DSM 19741</strain>
    </source>
</reference>
<dbReference type="Gene3D" id="2.60.40.1200">
    <property type="match status" value="1"/>
</dbReference>
<dbReference type="InterPro" id="IPR055354">
    <property type="entry name" value="DUF7507"/>
</dbReference>
<dbReference type="InterPro" id="IPR041690">
    <property type="entry name" value="Cadherin_5"/>
</dbReference>
<proteinExistence type="predicted"/>
<feature type="domain" description="DUF11" evidence="2">
    <location>
        <begin position="261"/>
        <end position="374"/>
    </location>
</feature>
<dbReference type="NCBIfam" id="NF012211">
    <property type="entry name" value="tand_rpt_95"/>
    <property type="match status" value="8"/>
</dbReference>
<evidence type="ECO:0000259" key="4">
    <source>
        <dbReference type="Pfam" id="PF24346"/>
    </source>
</evidence>
<evidence type="ECO:0000259" key="2">
    <source>
        <dbReference type="Pfam" id="PF01345"/>
    </source>
</evidence>
<dbReference type="InterPro" id="IPR001434">
    <property type="entry name" value="OmcB-like_DUF11"/>
</dbReference>
<feature type="transmembrane region" description="Helical" evidence="1">
    <location>
        <begin position="21"/>
        <end position="40"/>
    </location>
</feature>
<keyword evidence="1" id="KW-0812">Transmembrane</keyword>
<organism evidence="5 6">
    <name type="scientific">Flavobacterium segetis</name>
    <dbReference type="NCBI Taxonomy" id="271157"/>
    <lineage>
        <taxon>Bacteria</taxon>
        <taxon>Pseudomonadati</taxon>
        <taxon>Bacteroidota</taxon>
        <taxon>Flavobacteriia</taxon>
        <taxon>Flavobacteriales</taxon>
        <taxon>Flavobacteriaceae</taxon>
        <taxon>Flavobacterium</taxon>
    </lineage>
</organism>
<name>A0A1M5FE92_9FLAO</name>
<evidence type="ECO:0000259" key="3">
    <source>
        <dbReference type="Pfam" id="PF17892"/>
    </source>
</evidence>
<accession>A0A1M5FE92</accession>
<dbReference type="Pfam" id="PF17892">
    <property type="entry name" value="Cadherin_5"/>
    <property type="match status" value="1"/>
</dbReference>
<keyword evidence="6" id="KW-1185">Reference proteome</keyword>
<feature type="domain" description="Cadherin-like" evidence="3">
    <location>
        <begin position="1252"/>
        <end position="1362"/>
    </location>
</feature>
<dbReference type="STRING" id="271157.SAMN05444396_102332"/>
<dbReference type="Gene3D" id="2.60.40.2810">
    <property type="match status" value="1"/>
</dbReference>
<dbReference type="Pfam" id="PF01345">
    <property type="entry name" value="DUF11"/>
    <property type="match status" value="1"/>
</dbReference>
<dbReference type="EMBL" id="FQWE01000002">
    <property type="protein sequence ID" value="SHF89870.1"/>
    <property type="molecule type" value="Genomic_DNA"/>
</dbReference>
<dbReference type="Gene3D" id="2.60.40.3440">
    <property type="match status" value="1"/>
</dbReference>
<dbReference type="OrthoDB" id="9805017at2"/>
<dbReference type="Proteomes" id="UP000184036">
    <property type="component" value="Unassembled WGS sequence"/>
</dbReference>
<dbReference type="Gene3D" id="2.60.40.1170">
    <property type="entry name" value="Mu homology domain, subdomain B"/>
    <property type="match status" value="1"/>
</dbReference>
<evidence type="ECO:0000313" key="5">
    <source>
        <dbReference type="EMBL" id="SHF89870.1"/>
    </source>
</evidence>
<dbReference type="NCBIfam" id="TIGR04225">
    <property type="entry name" value="CshA_fibril_rpt"/>
    <property type="match status" value="2"/>
</dbReference>
<protein>
    <submittedName>
        <fullName evidence="5">Gliding motility-associated C-terminal domain-containing protein</fullName>
    </submittedName>
</protein>